<dbReference type="Proteomes" id="UP000331127">
    <property type="component" value="Unassembled WGS sequence"/>
</dbReference>
<accession>A0A5M3WI61</accession>
<name>A0A5M3WI61_9ACTN</name>
<comment type="subcellular location">
    <subcellularLocation>
        <location evidence="1">Membrane</location>
        <topology evidence="1">Single-pass membrane protein</topology>
    </subcellularLocation>
</comment>
<dbReference type="PANTHER" id="PTHR30168:SF0">
    <property type="entry name" value="INNER MEMBRANE PROTEIN"/>
    <property type="match status" value="1"/>
</dbReference>
<dbReference type="RefSeq" id="WP_155353508.1">
    <property type="nucleotide sequence ID" value="NZ_BAAAHL010000012.1"/>
</dbReference>
<dbReference type="Pfam" id="PF04228">
    <property type="entry name" value="Zn_peptidase"/>
    <property type="match status" value="1"/>
</dbReference>
<dbReference type="InterPro" id="IPR007343">
    <property type="entry name" value="Uncharacterised_pept_Zn_put"/>
</dbReference>
<evidence type="ECO:0000256" key="1">
    <source>
        <dbReference type="ARBA" id="ARBA00004167"/>
    </source>
</evidence>
<evidence type="ECO:0000256" key="4">
    <source>
        <dbReference type="ARBA" id="ARBA00023136"/>
    </source>
</evidence>
<keyword evidence="7" id="KW-1185">Reference proteome</keyword>
<evidence type="ECO:0000313" key="6">
    <source>
        <dbReference type="EMBL" id="GES07822.1"/>
    </source>
</evidence>
<keyword evidence="2" id="KW-0812">Transmembrane</keyword>
<evidence type="ECO:0000256" key="3">
    <source>
        <dbReference type="ARBA" id="ARBA00022989"/>
    </source>
</evidence>
<reference evidence="6 7" key="1">
    <citation type="submission" date="2019-10" db="EMBL/GenBank/DDBJ databases">
        <title>Whole genome shotgun sequence of Acrocarpospora macrocephala NBRC 16266.</title>
        <authorList>
            <person name="Ichikawa N."/>
            <person name="Kimura A."/>
            <person name="Kitahashi Y."/>
            <person name="Komaki H."/>
            <person name="Oguchi A."/>
        </authorList>
    </citation>
    <scope>NUCLEOTIDE SEQUENCE [LARGE SCALE GENOMIC DNA]</scope>
    <source>
        <strain evidence="6 7">NBRC 16266</strain>
    </source>
</reference>
<sequence length="316" mass="33724">MDFKDDAELDPSQVEDARASGPQPGGGGSMPGCGAMPGCALPIGGKGGCLLVIIGLGAILLLGQPLLNGFSGEYGNRYEPSPRQPQPSGNLADRCKFGADADQSEDCRIVGIVNSIQTYWKQAFAGRGRTYTPARTHLFGGTRTTVSTACGKADSSVGPFYCPADRKVYLDLSFFNELQTRFGAQGGPFAQAYVIAHEYGHHVQNLLGTMRRVGNDRQGANSGAVRLELQADCYAGVWAHNALRTGFYTEPFSKQDIDQALSAASAVGDDSIQRRTQGYVTPEGFTHGTSAQREKWFSIGYDSGDPGRCDTFAGRI</sequence>
<proteinExistence type="predicted"/>
<dbReference type="SUPFAM" id="SSF55486">
    <property type="entry name" value="Metalloproteases ('zincins'), catalytic domain"/>
    <property type="match status" value="1"/>
</dbReference>
<gene>
    <name evidence="6" type="ORF">Amac_014170</name>
</gene>
<dbReference type="AlphaFoldDB" id="A0A5M3WI61"/>
<evidence type="ECO:0000313" key="7">
    <source>
        <dbReference type="Proteomes" id="UP000331127"/>
    </source>
</evidence>
<organism evidence="6 7">
    <name type="scientific">Acrocarpospora macrocephala</name>
    <dbReference type="NCBI Taxonomy" id="150177"/>
    <lineage>
        <taxon>Bacteria</taxon>
        <taxon>Bacillati</taxon>
        <taxon>Actinomycetota</taxon>
        <taxon>Actinomycetes</taxon>
        <taxon>Streptosporangiales</taxon>
        <taxon>Streptosporangiaceae</taxon>
        <taxon>Acrocarpospora</taxon>
    </lineage>
</organism>
<evidence type="ECO:0000256" key="5">
    <source>
        <dbReference type="SAM" id="MobiDB-lite"/>
    </source>
</evidence>
<dbReference type="EMBL" id="BLAE01000008">
    <property type="protein sequence ID" value="GES07822.1"/>
    <property type="molecule type" value="Genomic_DNA"/>
</dbReference>
<dbReference type="OrthoDB" id="9774900at2"/>
<evidence type="ECO:0000256" key="2">
    <source>
        <dbReference type="ARBA" id="ARBA00022692"/>
    </source>
</evidence>
<comment type="caution">
    <text evidence="6">The sequence shown here is derived from an EMBL/GenBank/DDBJ whole genome shotgun (WGS) entry which is preliminary data.</text>
</comment>
<protein>
    <submittedName>
        <fullName evidence="6">Membrane protein</fullName>
    </submittedName>
</protein>
<dbReference type="GO" id="GO:0016020">
    <property type="term" value="C:membrane"/>
    <property type="evidence" value="ECO:0007669"/>
    <property type="project" value="UniProtKB-SubCell"/>
</dbReference>
<keyword evidence="3" id="KW-1133">Transmembrane helix</keyword>
<keyword evidence="4" id="KW-0472">Membrane</keyword>
<feature type="region of interest" description="Disordered" evidence="5">
    <location>
        <begin position="1"/>
        <end position="29"/>
    </location>
</feature>
<dbReference type="PANTHER" id="PTHR30168">
    <property type="entry name" value="PUTATIVE MEMBRANE PROTEIN YPFJ"/>
    <property type="match status" value="1"/>
</dbReference>